<dbReference type="InterPro" id="IPR016181">
    <property type="entry name" value="Acyl_CoA_acyltransferase"/>
</dbReference>
<evidence type="ECO:0000313" key="2">
    <source>
        <dbReference type="EMBL" id="UJO10808.1"/>
    </source>
</evidence>
<dbReference type="OrthoDB" id="4738875at2759"/>
<dbReference type="Gene3D" id="3.40.630.30">
    <property type="match status" value="1"/>
</dbReference>
<sequence length="219" mass="24686">MGIKVCVANEADMDRLFEITSLAFERNEPVWDAMYPSHWTAEGRKHGAERLRDVQKSDPHATFLKAVDDETGEIAGMAKWLIFQSAFPDSITLDAKYWPTEADYKYYQDMVPIFLSRRNEALKRTNGNLVSLDLLTVDPVHQNKGVGQALVEWGTAKADSLDLEAVVESSVFGKRLYEKNGFVFKEQVEVAVPGEIDRAPGAFAWLERPKRSSKSSVWA</sequence>
<dbReference type="PROSITE" id="PS51186">
    <property type="entry name" value="GNAT"/>
    <property type="match status" value="1"/>
</dbReference>
<dbReference type="InterPro" id="IPR000182">
    <property type="entry name" value="GNAT_dom"/>
</dbReference>
<dbReference type="Pfam" id="PF13508">
    <property type="entry name" value="Acetyltransf_7"/>
    <property type="match status" value="1"/>
</dbReference>
<dbReference type="CDD" id="cd04301">
    <property type="entry name" value="NAT_SF"/>
    <property type="match status" value="1"/>
</dbReference>
<dbReference type="KEGG" id="ffu:CLAFUR5_00985"/>
<accession>A0A9Q8L5X6</accession>
<evidence type="ECO:0000313" key="3">
    <source>
        <dbReference type="Proteomes" id="UP000756132"/>
    </source>
</evidence>
<dbReference type="InterPro" id="IPR052523">
    <property type="entry name" value="Trichothecene_AcTrans"/>
</dbReference>
<name>A0A9Q8L5X6_PASFU</name>
<dbReference type="SUPFAM" id="SSF55729">
    <property type="entry name" value="Acyl-CoA N-acyltransferases (Nat)"/>
    <property type="match status" value="1"/>
</dbReference>
<reference evidence="2" key="2">
    <citation type="journal article" date="2022" name="Microb. Genom.">
        <title>A chromosome-scale genome assembly of the tomato pathogen Cladosporium fulvum reveals a compartmentalized genome architecture and the presence of a dispensable chromosome.</title>
        <authorList>
            <person name="Zaccaron A.Z."/>
            <person name="Chen L.H."/>
            <person name="Samaras A."/>
            <person name="Stergiopoulos I."/>
        </authorList>
    </citation>
    <scope>NUCLEOTIDE SEQUENCE</scope>
    <source>
        <strain evidence="2">Race5_Kim</strain>
    </source>
</reference>
<evidence type="ECO:0000259" key="1">
    <source>
        <dbReference type="PROSITE" id="PS51186"/>
    </source>
</evidence>
<reference evidence="2" key="1">
    <citation type="submission" date="2021-12" db="EMBL/GenBank/DDBJ databases">
        <authorList>
            <person name="Zaccaron A."/>
            <person name="Stergiopoulos I."/>
        </authorList>
    </citation>
    <scope>NUCLEOTIDE SEQUENCE</scope>
    <source>
        <strain evidence="2">Race5_Kim</strain>
    </source>
</reference>
<feature type="domain" description="N-acetyltransferase" evidence="1">
    <location>
        <begin position="3"/>
        <end position="211"/>
    </location>
</feature>
<dbReference type="Proteomes" id="UP000756132">
    <property type="component" value="Chromosome 1"/>
</dbReference>
<organism evidence="2 3">
    <name type="scientific">Passalora fulva</name>
    <name type="common">Tomato leaf mold</name>
    <name type="synonym">Cladosporium fulvum</name>
    <dbReference type="NCBI Taxonomy" id="5499"/>
    <lineage>
        <taxon>Eukaryota</taxon>
        <taxon>Fungi</taxon>
        <taxon>Dikarya</taxon>
        <taxon>Ascomycota</taxon>
        <taxon>Pezizomycotina</taxon>
        <taxon>Dothideomycetes</taxon>
        <taxon>Dothideomycetidae</taxon>
        <taxon>Mycosphaerellales</taxon>
        <taxon>Mycosphaerellaceae</taxon>
        <taxon>Fulvia</taxon>
    </lineage>
</organism>
<dbReference type="EMBL" id="CP090163">
    <property type="protein sequence ID" value="UJO10808.1"/>
    <property type="molecule type" value="Genomic_DNA"/>
</dbReference>
<dbReference type="PANTHER" id="PTHR42791">
    <property type="entry name" value="GNAT FAMILY ACETYLTRANSFERASE"/>
    <property type="match status" value="1"/>
</dbReference>
<proteinExistence type="predicted"/>
<dbReference type="RefSeq" id="XP_047755174.1">
    <property type="nucleotide sequence ID" value="XM_047900133.1"/>
</dbReference>
<dbReference type="GeneID" id="71980863"/>
<dbReference type="PANTHER" id="PTHR42791:SF14">
    <property type="entry name" value="N-ACETYLTRANSFERASE DOMAIN-CONTAINING PROTEIN"/>
    <property type="match status" value="1"/>
</dbReference>
<dbReference type="AlphaFoldDB" id="A0A9Q8L5X6"/>
<keyword evidence="3" id="KW-1185">Reference proteome</keyword>
<dbReference type="GO" id="GO:0016747">
    <property type="term" value="F:acyltransferase activity, transferring groups other than amino-acyl groups"/>
    <property type="evidence" value="ECO:0007669"/>
    <property type="project" value="InterPro"/>
</dbReference>
<gene>
    <name evidence="2" type="ORF">CLAFUR5_00985</name>
</gene>
<protein>
    <recommendedName>
        <fullName evidence="1">N-acetyltransferase domain-containing protein</fullName>
    </recommendedName>
</protein>
<dbReference type="OMA" id="KAKWNIW"/>